<organism evidence="2 3">
    <name type="scientific">Clostridium tertium</name>
    <dbReference type="NCBI Taxonomy" id="1559"/>
    <lineage>
        <taxon>Bacteria</taxon>
        <taxon>Bacillati</taxon>
        <taxon>Bacillota</taxon>
        <taxon>Clostridia</taxon>
        <taxon>Eubacteriales</taxon>
        <taxon>Clostridiaceae</taxon>
        <taxon>Clostridium</taxon>
    </lineage>
</organism>
<comment type="caution">
    <text evidence="2">The sequence shown here is derived from an EMBL/GenBank/DDBJ whole genome shotgun (WGS) entry which is preliminary data.</text>
</comment>
<dbReference type="AlphaFoldDB" id="A0A9X4B1K2"/>
<proteinExistence type="predicted"/>
<gene>
    <name evidence="2" type="ORF">NE398_03430</name>
</gene>
<evidence type="ECO:0000256" key="1">
    <source>
        <dbReference type="SAM" id="Phobius"/>
    </source>
</evidence>
<dbReference type="RefSeq" id="WP_008678193.1">
    <property type="nucleotide sequence ID" value="NZ_CABKOG010000003.1"/>
</dbReference>
<protein>
    <submittedName>
        <fullName evidence="2">Zinc-ribbon domain-containing protein</fullName>
    </submittedName>
</protein>
<evidence type="ECO:0000313" key="3">
    <source>
        <dbReference type="Proteomes" id="UP001141183"/>
    </source>
</evidence>
<dbReference type="Proteomes" id="UP001141183">
    <property type="component" value="Unassembled WGS sequence"/>
</dbReference>
<sequence>MGFLKGTYGVDILTLVLLFLSSLLNFSRFTRIIGYAVLLIAIFRVFSKDIYRRRRELNSFVTFINKPLSKLGFTIPSNMPPLDLNNLTYLFKILENKINEKKNYKITKCPSCGQKLRLPRKKGKIVVTCKRCSNKFDFKT</sequence>
<accession>A0A9X4B1K2</accession>
<keyword evidence="1" id="KW-0472">Membrane</keyword>
<evidence type="ECO:0000313" key="2">
    <source>
        <dbReference type="EMBL" id="MDC4239228.1"/>
    </source>
</evidence>
<dbReference type="EMBL" id="JAMRYU010000002">
    <property type="protein sequence ID" value="MDC4239228.1"/>
    <property type="molecule type" value="Genomic_DNA"/>
</dbReference>
<keyword evidence="3" id="KW-1185">Reference proteome</keyword>
<reference evidence="2" key="1">
    <citation type="submission" date="2022-05" db="EMBL/GenBank/DDBJ databases">
        <title>Draft genome sequence of Clostridium tertium strain CP3 isolated from Peru.</title>
        <authorList>
            <person name="Hurtado R."/>
            <person name="Lima L."/>
            <person name="Sousa T."/>
            <person name="Jaiswal A.K."/>
            <person name="Tiwari S."/>
            <person name="Maturrano L."/>
            <person name="Brenig B."/>
            <person name="Azevedo V."/>
        </authorList>
    </citation>
    <scope>NUCLEOTIDE SEQUENCE</scope>
    <source>
        <strain evidence="2">CP3</strain>
    </source>
</reference>
<feature type="transmembrane region" description="Helical" evidence="1">
    <location>
        <begin position="7"/>
        <end position="26"/>
    </location>
</feature>
<name>A0A9X4B1K2_9CLOT</name>
<keyword evidence="1" id="KW-1133">Transmembrane helix</keyword>
<keyword evidence="1" id="KW-0812">Transmembrane</keyword>
<feature type="transmembrane region" description="Helical" evidence="1">
    <location>
        <begin position="32"/>
        <end position="47"/>
    </location>
</feature>